<dbReference type="VEuPathDB" id="FungiDB:AMAG_17867"/>
<dbReference type="EMBL" id="GG745330">
    <property type="protein sequence ID" value="KNE56104.1"/>
    <property type="molecule type" value="Genomic_DNA"/>
</dbReference>
<keyword evidence="3" id="KW-1185">Reference proteome</keyword>
<dbReference type="AlphaFoldDB" id="A0A0L0S171"/>
<feature type="region of interest" description="Disordered" evidence="1">
    <location>
        <begin position="1"/>
        <end position="56"/>
    </location>
</feature>
<protein>
    <submittedName>
        <fullName evidence="2">Uncharacterized protein</fullName>
    </submittedName>
</protein>
<name>A0A0L0S171_ALLM3</name>
<gene>
    <name evidence="2" type="ORF">AMAG_17867</name>
</gene>
<reference evidence="3" key="2">
    <citation type="submission" date="2009-11" db="EMBL/GenBank/DDBJ databases">
        <title>The Genome Sequence of Allomyces macrogynus strain ATCC 38327.</title>
        <authorList>
            <consortium name="The Broad Institute Genome Sequencing Platform"/>
            <person name="Russ C."/>
            <person name="Cuomo C."/>
            <person name="Shea T."/>
            <person name="Young S.K."/>
            <person name="Zeng Q."/>
            <person name="Koehrsen M."/>
            <person name="Haas B."/>
            <person name="Borodovsky M."/>
            <person name="Guigo R."/>
            <person name="Alvarado L."/>
            <person name="Berlin A."/>
            <person name="Borenstein D."/>
            <person name="Chen Z."/>
            <person name="Engels R."/>
            <person name="Freedman E."/>
            <person name="Gellesch M."/>
            <person name="Goldberg J."/>
            <person name="Griggs A."/>
            <person name="Gujja S."/>
            <person name="Heiman D."/>
            <person name="Hepburn T."/>
            <person name="Howarth C."/>
            <person name="Jen D."/>
            <person name="Larson L."/>
            <person name="Lewis B."/>
            <person name="Mehta T."/>
            <person name="Park D."/>
            <person name="Pearson M."/>
            <person name="Roberts A."/>
            <person name="Saif S."/>
            <person name="Shenoy N."/>
            <person name="Sisk P."/>
            <person name="Stolte C."/>
            <person name="Sykes S."/>
            <person name="Walk T."/>
            <person name="White J."/>
            <person name="Yandava C."/>
            <person name="Burger G."/>
            <person name="Gray M.W."/>
            <person name="Holland P.W.H."/>
            <person name="King N."/>
            <person name="Lang F.B.F."/>
            <person name="Roger A.J."/>
            <person name="Ruiz-Trillo I."/>
            <person name="Lander E."/>
            <person name="Nusbaum C."/>
        </authorList>
    </citation>
    <scope>NUCLEOTIDE SEQUENCE [LARGE SCALE GENOMIC DNA]</scope>
    <source>
        <strain evidence="3">ATCC 38327</strain>
    </source>
</reference>
<dbReference type="Proteomes" id="UP000054350">
    <property type="component" value="Unassembled WGS sequence"/>
</dbReference>
<feature type="compositionally biased region" description="Acidic residues" evidence="1">
    <location>
        <begin position="9"/>
        <end position="20"/>
    </location>
</feature>
<proteinExistence type="predicted"/>
<reference evidence="2 3" key="1">
    <citation type="submission" date="2009-11" db="EMBL/GenBank/DDBJ databases">
        <title>Annotation of Allomyces macrogynus ATCC 38327.</title>
        <authorList>
            <consortium name="The Broad Institute Genome Sequencing Platform"/>
            <person name="Russ C."/>
            <person name="Cuomo C."/>
            <person name="Burger G."/>
            <person name="Gray M.W."/>
            <person name="Holland P.W.H."/>
            <person name="King N."/>
            <person name="Lang F.B.F."/>
            <person name="Roger A.J."/>
            <person name="Ruiz-Trillo I."/>
            <person name="Young S.K."/>
            <person name="Zeng Q."/>
            <person name="Gargeya S."/>
            <person name="Fitzgerald M."/>
            <person name="Haas B."/>
            <person name="Abouelleil A."/>
            <person name="Alvarado L."/>
            <person name="Arachchi H.M."/>
            <person name="Berlin A."/>
            <person name="Chapman S.B."/>
            <person name="Gearin G."/>
            <person name="Goldberg J."/>
            <person name="Griggs A."/>
            <person name="Gujja S."/>
            <person name="Hansen M."/>
            <person name="Heiman D."/>
            <person name="Howarth C."/>
            <person name="Larimer J."/>
            <person name="Lui A."/>
            <person name="MacDonald P.J.P."/>
            <person name="McCowen C."/>
            <person name="Montmayeur A."/>
            <person name="Murphy C."/>
            <person name="Neiman D."/>
            <person name="Pearson M."/>
            <person name="Priest M."/>
            <person name="Roberts A."/>
            <person name="Saif S."/>
            <person name="Shea T."/>
            <person name="Sisk P."/>
            <person name="Stolte C."/>
            <person name="Sykes S."/>
            <person name="Wortman J."/>
            <person name="Nusbaum C."/>
            <person name="Birren B."/>
        </authorList>
    </citation>
    <scope>NUCLEOTIDE SEQUENCE [LARGE SCALE GENOMIC DNA]</scope>
    <source>
        <strain evidence="2 3">ATCC 38327</strain>
    </source>
</reference>
<feature type="compositionally biased region" description="Low complexity" evidence="1">
    <location>
        <begin position="27"/>
        <end position="56"/>
    </location>
</feature>
<sequence length="222" mass="23245">MSRVAAETVIEEEEEIEEVDAPTGVGASACGPSAAAASASTASSSTSLNTSWTSSTSAWRAPYVSRAGTADSLATVSNLVWPRSSLPPSPASSRRASHIPALTAIPATIPEADPIGDAVAAWLRTKPARRPGMVRRPQYADSTELGASSTVVTKYPIKKERVSRGVLKLNPTRDSKDYLGPVSPKAPPSAAAKRPLVWFPETIFSGVPTEAIDLNLRASPKP</sequence>
<evidence type="ECO:0000313" key="2">
    <source>
        <dbReference type="EMBL" id="KNE56104.1"/>
    </source>
</evidence>
<organism evidence="2 3">
    <name type="scientific">Allomyces macrogynus (strain ATCC 38327)</name>
    <name type="common">Allomyces javanicus var. macrogynus</name>
    <dbReference type="NCBI Taxonomy" id="578462"/>
    <lineage>
        <taxon>Eukaryota</taxon>
        <taxon>Fungi</taxon>
        <taxon>Fungi incertae sedis</taxon>
        <taxon>Blastocladiomycota</taxon>
        <taxon>Blastocladiomycetes</taxon>
        <taxon>Blastocladiales</taxon>
        <taxon>Blastocladiaceae</taxon>
        <taxon>Allomyces</taxon>
    </lineage>
</organism>
<evidence type="ECO:0000313" key="3">
    <source>
        <dbReference type="Proteomes" id="UP000054350"/>
    </source>
</evidence>
<evidence type="ECO:0000256" key="1">
    <source>
        <dbReference type="SAM" id="MobiDB-lite"/>
    </source>
</evidence>
<accession>A0A0L0S171</accession>